<organism evidence="1 2">
    <name type="scientific">Alteromonas mediterranea</name>
    <dbReference type="NCBI Taxonomy" id="314275"/>
    <lineage>
        <taxon>Bacteria</taxon>
        <taxon>Pseudomonadati</taxon>
        <taxon>Pseudomonadota</taxon>
        <taxon>Gammaproteobacteria</taxon>
        <taxon>Alteromonadales</taxon>
        <taxon>Alteromonadaceae</taxon>
        <taxon>Alteromonas/Salinimonas group</taxon>
        <taxon>Alteromonas</taxon>
    </lineage>
</organism>
<keyword evidence="1" id="KW-0614">Plasmid</keyword>
<geneLocation type="plasmid" evidence="2">
    <name>pamcp48-600</name>
</geneLocation>
<evidence type="ECO:0000313" key="2">
    <source>
        <dbReference type="Proteomes" id="UP000182101"/>
    </source>
</evidence>
<proteinExistence type="predicted"/>
<reference evidence="1 2" key="1">
    <citation type="submission" date="2016-11" db="EMBL/GenBank/DDBJ databases">
        <title>Networking in microbes: conjugative elements and plasmids in the genus Alteromonas.</title>
        <authorList>
            <person name="Lopez-Perez M."/>
            <person name="Ramon-Marco N."/>
            <person name="Rodriguez-Valera F."/>
        </authorList>
    </citation>
    <scope>NUCLEOTIDE SEQUENCE [LARGE SCALE GENOMIC DNA]</scope>
    <source>
        <strain evidence="1 2">CP48</strain>
        <plasmid evidence="2">pamcp48-600</plasmid>
    </source>
</reference>
<sequence length="122" mass="14308">MSTTKPFERYTNSTIDQTIHMEFFGDIGRVSKITIGTRFEHLITIRPTEFGANVEAVTQAFDFFNNIAPLQDYAELRRAWNMYLKACKQRTYDTHYAFHNYMDGKRIKRLDRKGGVTQWVSA</sequence>
<gene>
    <name evidence="1" type="ORF">BM524_18795</name>
</gene>
<protein>
    <submittedName>
        <fullName evidence="1">Uncharacterized protein</fullName>
    </submittedName>
</protein>
<dbReference type="Proteomes" id="UP000182101">
    <property type="component" value="Plasmid pAMCP48-600"/>
</dbReference>
<name>A0AAC9JGC2_9ALTE</name>
<dbReference type="EMBL" id="CP018025">
    <property type="protein sequence ID" value="APD91970.1"/>
    <property type="molecule type" value="Genomic_DNA"/>
</dbReference>
<accession>A0AAC9JGC2</accession>
<dbReference type="RefSeq" id="WP_071960580.1">
    <property type="nucleotide sequence ID" value="NZ_CP018025.1"/>
</dbReference>
<dbReference type="AlphaFoldDB" id="A0AAC9JGC2"/>
<evidence type="ECO:0000313" key="1">
    <source>
        <dbReference type="EMBL" id="APD91970.1"/>
    </source>
</evidence>